<dbReference type="InterPro" id="IPR004839">
    <property type="entry name" value="Aminotransferase_I/II_large"/>
</dbReference>
<dbReference type="Proteomes" id="UP000032300">
    <property type="component" value="Chromosome"/>
</dbReference>
<dbReference type="SUPFAM" id="SSF53383">
    <property type="entry name" value="PLP-dependent transferases"/>
    <property type="match status" value="1"/>
</dbReference>
<evidence type="ECO:0000256" key="3">
    <source>
        <dbReference type="ARBA" id="ARBA00023015"/>
    </source>
</evidence>
<name>A0A7U4J8C1_9SPHN</name>
<organism evidence="8 9">
    <name type="scientific">Sphingomonas hengshuiensis</name>
    <dbReference type="NCBI Taxonomy" id="1609977"/>
    <lineage>
        <taxon>Bacteria</taxon>
        <taxon>Pseudomonadati</taxon>
        <taxon>Pseudomonadota</taxon>
        <taxon>Alphaproteobacteria</taxon>
        <taxon>Sphingomonadales</taxon>
        <taxon>Sphingomonadaceae</taxon>
        <taxon>Sphingomonas</taxon>
    </lineage>
</organism>
<dbReference type="InterPro" id="IPR036390">
    <property type="entry name" value="WH_DNA-bd_sf"/>
</dbReference>
<reference evidence="8 9" key="2">
    <citation type="submission" date="2015-02" db="EMBL/GenBank/DDBJ databases">
        <title>The complete genome of Sphingomonas hengshuiensis sp. WHSC-8 isolated from soil of Hengshui Lake.</title>
        <authorList>
            <person name="Wei S."/>
            <person name="Guo J."/>
            <person name="Su C."/>
            <person name="Wu R."/>
            <person name="Zhang Z."/>
            <person name="Liang K."/>
            <person name="Li H."/>
            <person name="Wang T."/>
            <person name="Liu H."/>
            <person name="Zhang C."/>
            <person name="Li Z."/>
            <person name="Wang Q."/>
            <person name="Meng J."/>
        </authorList>
    </citation>
    <scope>NUCLEOTIDE SEQUENCE [LARGE SCALE GENOMIC DNA]</scope>
    <source>
        <strain evidence="8 9">WHSC-8</strain>
    </source>
</reference>
<dbReference type="PROSITE" id="PS50949">
    <property type="entry name" value="HTH_GNTR"/>
    <property type="match status" value="1"/>
</dbReference>
<sequence length="496" mass="53808">MLRPWKITLGRIDPALKTPLYLQIVRAIIHEIERGRLPPHAFLPSSRELAAILGVNRKTVVVAYEDLIAQGWLTSEGTRGTVVAALLAGTRKPPVPTALPSGTTEPEYRFRTPPARPLALPGGKGLKLDEGAPDGRLFPADILSRAYRTAIQRASRENRLQYRDPRGSPRLREAIAAMLRGERGLAVTAEDICITRGSQHGIYLAARTLLSPGDAVLVEALTYEPAVAAFTDLGAKVIPVGLDALGADVDAIERACRTHRVRAIFLTPHHQFPTTVALRPERRLRVLELARQFGFAVIEDDYDHEYHFESQPLLPMASYAPGRVLYVGSLSKLLLPALRIGYIAAPRAFIDAVAHGVSLIDGMGNTLTEDAAADLIEEGELRRHARRSTQIYAARRRAFDATLAATFGDAIRYRVPDGGLAFWVQFADRAVLERIERCAPDHGLRLACSESFATTEDAPRGLRLGFASLTEAEAARALTSLAAAGGIAAGLVPSAS</sequence>
<evidence type="ECO:0000259" key="7">
    <source>
        <dbReference type="PROSITE" id="PS50949"/>
    </source>
</evidence>
<dbReference type="RefSeq" id="WP_044332044.1">
    <property type="nucleotide sequence ID" value="NZ_CP010836.1"/>
</dbReference>
<evidence type="ECO:0000256" key="6">
    <source>
        <dbReference type="SAM" id="MobiDB-lite"/>
    </source>
</evidence>
<comment type="similarity">
    <text evidence="1">In the C-terminal section; belongs to the class-I pyridoxal-phosphate-dependent aminotransferase family.</text>
</comment>
<dbReference type="PANTHER" id="PTHR46577:SF1">
    <property type="entry name" value="HTH-TYPE TRANSCRIPTIONAL REGULATORY PROTEIN GABR"/>
    <property type="match status" value="1"/>
</dbReference>
<dbReference type="InterPro" id="IPR000524">
    <property type="entry name" value="Tscrpt_reg_HTH_GntR"/>
</dbReference>
<evidence type="ECO:0000256" key="2">
    <source>
        <dbReference type="ARBA" id="ARBA00022898"/>
    </source>
</evidence>
<dbReference type="AlphaFoldDB" id="A0A7U4J8C1"/>
<dbReference type="GO" id="GO:0003677">
    <property type="term" value="F:DNA binding"/>
    <property type="evidence" value="ECO:0007669"/>
    <property type="project" value="UniProtKB-KW"/>
</dbReference>
<dbReference type="GO" id="GO:0030170">
    <property type="term" value="F:pyridoxal phosphate binding"/>
    <property type="evidence" value="ECO:0007669"/>
    <property type="project" value="InterPro"/>
</dbReference>
<dbReference type="Pfam" id="PF00392">
    <property type="entry name" value="GntR"/>
    <property type="match status" value="1"/>
</dbReference>
<protein>
    <submittedName>
        <fullName evidence="8">GntR family transcriptional regulator</fullName>
    </submittedName>
</protein>
<keyword evidence="3" id="KW-0805">Transcription regulation</keyword>
<keyword evidence="9" id="KW-1185">Reference proteome</keyword>
<dbReference type="SUPFAM" id="SSF46785">
    <property type="entry name" value="Winged helix' DNA-binding domain"/>
    <property type="match status" value="1"/>
</dbReference>
<keyword evidence="5" id="KW-0804">Transcription</keyword>
<feature type="region of interest" description="Disordered" evidence="6">
    <location>
        <begin position="94"/>
        <end position="116"/>
    </location>
</feature>
<evidence type="ECO:0000256" key="1">
    <source>
        <dbReference type="ARBA" id="ARBA00005384"/>
    </source>
</evidence>
<dbReference type="InterPro" id="IPR015424">
    <property type="entry name" value="PyrdxlP-dep_Trfase"/>
</dbReference>
<feature type="domain" description="HTH gntR-type" evidence="7">
    <location>
        <begin position="18"/>
        <end position="86"/>
    </location>
</feature>
<dbReference type="CDD" id="cd00609">
    <property type="entry name" value="AAT_like"/>
    <property type="match status" value="1"/>
</dbReference>
<dbReference type="PANTHER" id="PTHR46577">
    <property type="entry name" value="HTH-TYPE TRANSCRIPTIONAL REGULATORY PROTEIN GABR"/>
    <property type="match status" value="1"/>
</dbReference>
<evidence type="ECO:0000313" key="9">
    <source>
        <dbReference type="Proteomes" id="UP000032300"/>
    </source>
</evidence>
<dbReference type="CDD" id="cd07377">
    <property type="entry name" value="WHTH_GntR"/>
    <property type="match status" value="1"/>
</dbReference>
<dbReference type="InterPro" id="IPR015421">
    <property type="entry name" value="PyrdxlP-dep_Trfase_major"/>
</dbReference>
<evidence type="ECO:0000256" key="5">
    <source>
        <dbReference type="ARBA" id="ARBA00023163"/>
    </source>
</evidence>
<accession>A0A7U4J8C1</accession>
<evidence type="ECO:0000313" key="8">
    <source>
        <dbReference type="EMBL" id="AJP72106.1"/>
    </source>
</evidence>
<dbReference type="InterPro" id="IPR051446">
    <property type="entry name" value="HTH_trans_reg/aminotransferase"/>
</dbReference>
<reference evidence="8 9" key="1">
    <citation type="journal article" date="2015" name="Int. J. Syst. Evol. Microbiol.">
        <title>Sphingomonas hengshuiensis sp. nov., isolated from lake wetland.</title>
        <authorList>
            <person name="Wei S."/>
            <person name="Wang T."/>
            <person name="Liu H."/>
            <person name="Zhang C."/>
            <person name="Guo J."/>
            <person name="Wang Q."/>
            <person name="Liang K."/>
            <person name="Zhang Z."/>
        </authorList>
    </citation>
    <scope>NUCLEOTIDE SEQUENCE [LARGE SCALE GENOMIC DNA]</scope>
    <source>
        <strain evidence="8 9">WHSC-8</strain>
    </source>
</reference>
<evidence type="ECO:0000256" key="4">
    <source>
        <dbReference type="ARBA" id="ARBA00023125"/>
    </source>
</evidence>
<gene>
    <name evidence="8" type="ORF">TS85_10405</name>
</gene>
<dbReference type="GO" id="GO:0003700">
    <property type="term" value="F:DNA-binding transcription factor activity"/>
    <property type="evidence" value="ECO:0007669"/>
    <property type="project" value="InterPro"/>
</dbReference>
<dbReference type="EMBL" id="CP010836">
    <property type="protein sequence ID" value="AJP72106.1"/>
    <property type="molecule type" value="Genomic_DNA"/>
</dbReference>
<dbReference type="InterPro" id="IPR036388">
    <property type="entry name" value="WH-like_DNA-bd_sf"/>
</dbReference>
<dbReference type="KEGG" id="sphi:TS85_10405"/>
<keyword evidence="4" id="KW-0238">DNA-binding</keyword>
<dbReference type="Pfam" id="PF00155">
    <property type="entry name" value="Aminotran_1_2"/>
    <property type="match status" value="1"/>
</dbReference>
<dbReference type="OrthoDB" id="9808770at2"/>
<dbReference type="Gene3D" id="1.10.10.10">
    <property type="entry name" value="Winged helix-like DNA-binding domain superfamily/Winged helix DNA-binding domain"/>
    <property type="match status" value="1"/>
</dbReference>
<keyword evidence="2" id="KW-0663">Pyridoxal phosphate</keyword>
<proteinExistence type="inferred from homology"/>
<dbReference type="PRINTS" id="PR00035">
    <property type="entry name" value="HTHGNTR"/>
</dbReference>
<dbReference type="Gene3D" id="3.40.640.10">
    <property type="entry name" value="Type I PLP-dependent aspartate aminotransferase-like (Major domain)"/>
    <property type="match status" value="1"/>
</dbReference>
<dbReference type="SMART" id="SM00345">
    <property type="entry name" value="HTH_GNTR"/>
    <property type="match status" value="1"/>
</dbReference>